<feature type="binding site" evidence="7">
    <location>
        <position position="165"/>
    </location>
    <ligand>
        <name>2-oxoglutarate</name>
        <dbReference type="ChEBI" id="CHEBI:16810"/>
    </ligand>
</feature>
<dbReference type="NCBIfam" id="NF003974">
    <property type="entry name" value="PRK05467.1-3"/>
    <property type="match status" value="1"/>
</dbReference>
<proteinExistence type="inferred from homology"/>
<dbReference type="InterPro" id="IPR006620">
    <property type="entry name" value="Pro_4_hyd_alph"/>
</dbReference>
<dbReference type="InterPro" id="IPR005123">
    <property type="entry name" value="Oxoglu/Fe-dep_dioxygenase_dom"/>
</dbReference>
<evidence type="ECO:0000313" key="10">
    <source>
        <dbReference type="Proteomes" id="UP001595615"/>
    </source>
</evidence>
<dbReference type="SMART" id="SM00702">
    <property type="entry name" value="P4Hc"/>
    <property type="match status" value="1"/>
</dbReference>
<feature type="binding site" evidence="7">
    <location>
        <position position="93"/>
    </location>
    <ligand>
        <name>Fe cation</name>
        <dbReference type="ChEBI" id="CHEBI:24875"/>
    </ligand>
</feature>
<keyword evidence="10" id="KW-1185">Reference proteome</keyword>
<keyword evidence="2 7" id="KW-0479">Metal-binding</keyword>
<dbReference type="RefSeq" id="WP_380858338.1">
    <property type="nucleotide sequence ID" value="NZ_JBHRXV010000004.1"/>
</dbReference>
<protein>
    <submittedName>
        <fullName evidence="9">Fe2+-dependent dioxygenase</fullName>
    </submittedName>
</protein>
<evidence type="ECO:0000256" key="2">
    <source>
        <dbReference type="ARBA" id="ARBA00022723"/>
    </source>
</evidence>
<sequence length="221" mass="24603">MFLEIPELLTADEIAELVHMGATAKFVDGRATNPHSKVKQNLILADPEAYKRSSQIMFDALRRSEEFNNWAFPKTMAQPWLTKYGVGGGYGAHTDVAFMQQPSGRPLRSDLSCTIYLTAPESYDGGELVVNLGTSQVTIKGAAGSAIVYPSNTLHEVMPVTRGERLVGLTFIESRIASGEKRDLLYELNEVAALEGLNMSWENYTRLQRVQMCLLRNWAEN</sequence>
<feature type="binding site" evidence="7">
    <location>
        <position position="95"/>
    </location>
    <ligand>
        <name>Fe cation</name>
        <dbReference type="ChEBI" id="CHEBI:24875"/>
    </ligand>
</feature>
<keyword evidence="3 7" id="KW-0847">Vitamin C</keyword>
<dbReference type="HAMAP" id="MF_00657">
    <property type="entry name" value="Hydroxyl_YbiX"/>
    <property type="match status" value="1"/>
</dbReference>
<evidence type="ECO:0000256" key="4">
    <source>
        <dbReference type="ARBA" id="ARBA00022964"/>
    </source>
</evidence>
<comment type="cofactor">
    <cofactor evidence="1 7">
        <name>L-ascorbate</name>
        <dbReference type="ChEBI" id="CHEBI:38290"/>
    </cofactor>
</comment>
<gene>
    <name evidence="9" type="ORF">ACFOMD_05955</name>
</gene>
<dbReference type="PROSITE" id="PS51471">
    <property type="entry name" value="FE2OG_OXY"/>
    <property type="match status" value="1"/>
</dbReference>
<comment type="caution">
    <text evidence="9">The sequence shown here is derived from an EMBL/GenBank/DDBJ whole genome shotgun (WGS) entry which is preliminary data.</text>
</comment>
<dbReference type="Pfam" id="PF13640">
    <property type="entry name" value="2OG-FeII_Oxy_3"/>
    <property type="match status" value="1"/>
</dbReference>
<evidence type="ECO:0000259" key="8">
    <source>
        <dbReference type="PROSITE" id="PS51471"/>
    </source>
</evidence>
<reference evidence="10" key="1">
    <citation type="journal article" date="2019" name="Int. J. Syst. Evol. Microbiol.">
        <title>The Global Catalogue of Microorganisms (GCM) 10K type strain sequencing project: providing services to taxonomists for standard genome sequencing and annotation.</title>
        <authorList>
            <consortium name="The Broad Institute Genomics Platform"/>
            <consortium name="The Broad Institute Genome Sequencing Center for Infectious Disease"/>
            <person name="Wu L."/>
            <person name="Ma J."/>
        </authorList>
    </citation>
    <scope>NUCLEOTIDE SEQUENCE [LARGE SCALE GENOMIC DNA]</scope>
    <source>
        <strain evidence="10">KCTC 42644</strain>
    </source>
</reference>
<dbReference type="InterPro" id="IPR023550">
    <property type="entry name" value="PKHD_hydroxylase"/>
</dbReference>
<evidence type="ECO:0000256" key="1">
    <source>
        <dbReference type="ARBA" id="ARBA00001961"/>
    </source>
</evidence>
<evidence type="ECO:0000313" key="9">
    <source>
        <dbReference type="EMBL" id="MFC3712102.1"/>
    </source>
</evidence>
<keyword evidence="6 7" id="KW-0408">Iron</keyword>
<dbReference type="SUPFAM" id="SSF51197">
    <property type="entry name" value="Clavaminate synthase-like"/>
    <property type="match status" value="1"/>
</dbReference>
<comment type="cofactor">
    <cofactor evidence="7">
        <name>Fe(2+)</name>
        <dbReference type="ChEBI" id="CHEBI:29033"/>
    </cofactor>
    <text evidence="7">Binds 1 Fe(2+) ion per subunit.</text>
</comment>
<dbReference type="EMBL" id="JBHRXV010000004">
    <property type="protein sequence ID" value="MFC3712102.1"/>
    <property type="molecule type" value="Genomic_DNA"/>
</dbReference>
<dbReference type="PANTHER" id="PTHR41536:SF1">
    <property type="entry name" value="PKHD-TYPE HYDROXYLASE YBIX"/>
    <property type="match status" value="1"/>
</dbReference>
<name>A0ABV7XA39_9SPHN</name>
<dbReference type="InterPro" id="IPR044862">
    <property type="entry name" value="Pro_4_hyd_alph_FE2OG_OXY"/>
</dbReference>
<organism evidence="9 10">
    <name type="scientific">Sphingoaurantiacus capsulatus</name>
    <dbReference type="NCBI Taxonomy" id="1771310"/>
    <lineage>
        <taxon>Bacteria</taxon>
        <taxon>Pseudomonadati</taxon>
        <taxon>Pseudomonadota</taxon>
        <taxon>Alphaproteobacteria</taxon>
        <taxon>Sphingomonadales</taxon>
        <taxon>Sphingosinicellaceae</taxon>
        <taxon>Sphingoaurantiacus</taxon>
    </lineage>
</organism>
<keyword evidence="5 7" id="KW-0560">Oxidoreductase</keyword>
<dbReference type="Proteomes" id="UP001595615">
    <property type="component" value="Unassembled WGS sequence"/>
</dbReference>
<evidence type="ECO:0000256" key="6">
    <source>
        <dbReference type="ARBA" id="ARBA00023004"/>
    </source>
</evidence>
<feature type="domain" description="Fe2OG dioxygenase" evidence="8">
    <location>
        <begin position="73"/>
        <end position="174"/>
    </location>
</feature>
<dbReference type="GO" id="GO:0051213">
    <property type="term" value="F:dioxygenase activity"/>
    <property type="evidence" value="ECO:0007669"/>
    <property type="project" value="UniProtKB-KW"/>
</dbReference>
<evidence type="ECO:0000256" key="5">
    <source>
        <dbReference type="ARBA" id="ARBA00023002"/>
    </source>
</evidence>
<dbReference type="Gene3D" id="2.60.120.620">
    <property type="entry name" value="q2cbj1_9rhob like domain"/>
    <property type="match status" value="1"/>
</dbReference>
<evidence type="ECO:0000256" key="3">
    <source>
        <dbReference type="ARBA" id="ARBA00022896"/>
    </source>
</evidence>
<feature type="binding site" evidence="7">
    <location>
        <position position="155"/>
    </location>
    <ligand>
        <name>Fe cation</name>
        <dbReference type="ChEBI" id="CHEBI:24875"/>
    </ligand>
</feature>
<evidence type="ECO:0000256" key="7">
    <source>
        <dbReference type="HAMAP-Rule" id="MF_00657"/>
    </source>
</evidence>
<dbReference type="PANTHER" id="PTHR41536">
    <property type="entry name" value="PKHD-TYPE HYDROXYLASE YBIX"/>
    <property type="match status" value="1"/>
</dbReference>
<keyword evidence="4 7" id="KW-0223">Dioxygenase</keyword>
<accession>A0ABV7XA39</accession>